<name>A0AAE0ZCB4_9GAST</name>
<proteinExistence type="predicted"/>
<comment type="caution">
    <text evidence="1">The sequence shown here is derived from an EMBL/GenBank/DDBJ whole genome shotgun (WGS) entry which is preliminary data.</text>
</comment>
<gene>
    <name evidence="1" type="ORF">RRG08_056891</name>
</gene>
<organism evidence="1 2">
    <name type="scientific">Elysia crispata</name>
    <name type="common">lettuce slug</name>
    <dbReference type="NCBI Taxonomy" id="231223"/>
    <lineage>
        <taxon>Eukaryota</taxon>
        <taxon>Metazoa</taxon>
        <taxon>Spiralia</taxon>
        <taxon>Lophotrochozoa</taxon>
        <taxon>Mollusca</taxon>
        <taxon>Gastropoda</taxon>
        <taxon>Heterobranchia</taxon>
        <taxon>Euthyneura</taxon>
        <taxon>Panpulmonata</taxon>
        <taxon>Sacoglossa</taxon>
        <taxon>Placobranchoidea</taxon>
        <taxon>Plakobranchidae</taxon>
        <taxon>Elysia</taxon>
    </lineage>
</organism>
<accession>A0AAE0ZCB4</accession>
<protein>
    <submittedName>
        <fullName evidence="1">Uncharacterized protein</fullName>
    </submittedName>
</protein>
<dbReference type="Proteomes" id="UP001283361">
    <property type="component" value="Unassembled WGS sequence"/>
</dbReference>
<evidence type="ECO:0000313" key="1">
    <source>
        <dbReference type="EMBL" id="KAK3766808.1"/>
    </source>
</evidence>
<dbReference type="AlphaFoldDB" id="A0AAE0ZCB4"/>
<reference evidence="1" key="1">
    <citation type="journal article" date="2023" name="G3 (Bethesda)">
        <title>A reference genome for the long-term kleptoplast-retaining sea slug Elysia crispata morphotype clarki.</title>
        <authorList>
            <person name="Eastman K.E."/>
            <person name="Pendleton A.L."/>
            <person name="Shaikh M.A."/>
            <person name="Suttiyut T."/>
            <person name="Ogas R."/>
            <person name="Tomko P."/>
            <person name="Gavelis G."/>
            <person name="Widhalm J.R."/>
            <person name="Wisecaver J.H."/>
        </authorList>
    </citation>
    <scope>NUCLEOTIDE SEQUENCE</scope>
    <source>
        <strain evidence="1">ECLA1</strain>
    </source>
</reference>
<evidence type="ECO:0000313" key="2">
    <source>
        <dbReference type="Proteomes" id="UP001283361"/>
    </source>
</evidence>
<keyword evidence="2" id="KW-1185">Reference proteome</keyword>
<dbReference type="EMBL" id="JAWDGP010004194">
    <property type="protein sequence ID" value="KAK3766808.1"/>
    <property type="molecule type" value="Genomic_DNA"/>
</dbReference>
<sequence>MLAGVSTDRPSSRWDWPVHHGAPWCRPDATLVRGRGEEGRRPLWNHRVTSQAGRWAFDEADGRRSRSLARACEPNHGAPVWNLPASRKRLLQTAPSLPILW</sequence>